<keyword evidence="5" id="KW-0802">TPR repeat</keyword>
<evidence type="ECO:0000256" key="6">
    <source>
        <dbReference type="SAM" id="MobiDB-lite"/>
    </source>
</evidence>
<name>A0A3M2LUE0_9ACTN</name>
<dbReference type="GO" id="GO:0006355">
    <property type="term" value="P:regulation of DNA-templated transcription"/>
    <property type="evidence" value="ECO:0007669"/>
    <property type="project" value="InterPro"/>
</dbReference>
<dbReference type="PANTHER" id="PTHR35807">
    <property type="entry name" value="TRANSCRIPTIONAL REGULATOR REDD-RELATED"/>
    <property type="match status" value="1"/>
</dbReference>
<dbReference type="SUPFAM" id="SSF48452">
    <property type="entry name" value="TPR-like"/>
    <property type="match status" value="3"/>
</dbReference>
<evidence type="ECO:0000256" key="2">
    <source>
        <dbReference type="ARBA" id="ARBA00023015"/>
    </source>
</evidence>
<dbReference type="SMART" id="SM01043">
    <property type="entry name" value="BTAD"/>
    <property type="match status" value="1"/>
</dbReference>
<dbReference type="Gene3D" id="1.10.10.10">
    <property type="entry name" value="Winged helix-like DNA-binding domain superfamily/Winged helix DNA-binding domain"/>
    <property type="match status" value="2"/>
</dbReference>
<dbReference type="CDD" id="cd15831">
    <property type="entry name" value="BTAD"/>
    <property type="match status" value="1"/>
</dbReference>
<evidence type="ECO:0000256" key="1">
    <source>
        <dbReference type="ARBA" id="ARBA00005820"/>
    </source>
</evidence>
<comment type="caution">
    <text evidence="9">The sequence shown here is derived from an EMBL/GenBank/DDBJ whole genome shotgun (WGS) entry which is preliminary data.</text>
</comment>
<feature type="domain" description="Bacterial transcriptional activator" evidence="8">
    <location>
        <begin position="151"/>
        <end position="295"/>
    </location>
</feature>
<organism evidence="9 10">
    <name type="scientific">Actinomadura harenae</name>
    <dbReference type="NCBI Taxonomy" id="2483351"/>
    <lineage>
        <taxon>Bacteria</taxon>
        <taxon>Bacillati</taxon>
        <taxon>Actinomycetota</taxon>
        <taxon>Actinomycetes</taxon>
        <taxon>Streptosporangiales</taxon>
        <taxon>Thermomonosporaceae</taxon>
        <taxon>Actinomadura</taxon>
    </lineage>
</organism>
<comment type="similarity">
    <text evidence="1">Belongs to the AfsR/DnrI/RedD regulatory family.</text>
</comment>
<keyword evidence="3" id="KW-0238">DNA-binding</keyword>
<keyword evidence="4" id="KW-0804">Transcription</keyword>
<dbReference type="InterPro" id="IPR011990">
    <property type="entry name" value="TPR-like_helical_dom_sf"/>
</dbReference>
<dbReference type="Gene3D" id="3.40.50.300">
    <property type="entry name" value="P-loop containing nucleotide triphosphate hydrolases"/>
    <property type="match status" value="1"/>
</dbReference>
<feature type="region of interest" description="Disordered" evidence="6">
    <location>
        <begin position="298"/>
        <end position="319"/>
    </location>
</feature>
<dbReference type="SUPFAM" id="SSF46894">
    <property type="entry name" value="C-terminal effector domain of the bipartite response regulators"/>
    <property type="match status" value="1"/>
</dbReference>
<dbReference type="AlphaFoldDB" id="A0A3M2LUE0"/>
<proteinExistence type="inferred from homology"/>
<dbReference type="SMART" id="SM00862">
    <property type="entry name" value="Trans_reg_C"/>
    <property type="match status" value="1"/>
</dbReference>
<sequence length="1066" mass="117208">MRRTLRGPLRPGWRNRPEVARGQSPSFWSGPLDSERIRLSKGCPSEIFPKGARVEFRILGLVEIQADGGTPSSPWAKERIILASLLLAGDRPVPTETLIDRIWEGEPPAKARNFLYSHIARLRTQLTRTDPRERLTRATGAYVLDASADDVDYRRFHELRKRAADLAARGRREHAVEVYGDAERLAGGIPLQNVSGDWAARVRQRIAGELLGCTLERVELILELGRHEELVGELPDVVAANPENDRAVALLMLALHRSGRSGDALDEYESARRRMDERLGATPGTALRELHRQILVGDAALDPPTSSRGTRRPPPTNDLLRDLGTFTGRDREMRALRALADDGGVSVIAIDGMPGVGKTVLAVHLAHRLADRYPDGCLFLSLHGHSAERSPIHPAEALGTLLRKIGVEPGSAPVDTDRRSALWRSHLAHRRVLVVLDDALGVTQVNPLLPGGAGSLVITTSRRTLAGLDDARPLTLDVLPPDESADLFVRVSGTGADASGADVAEVARLCGHLPLALQLTGNRLRHRAHWDVADLVRRLRVRPGRLAEIRAENRHLLAAFALSYEGLPPLPREAFRLLSLHPGPVITTEAAGVLLDMPPTRAEPVLEELADHHLLAEIDRGHYRFHDLLHEYAHGLAAPPPPPAVPPPVRRLLGHYLALAEGTDRVRLDEEADNLVPMVDYSAAHDLGEYTGRFSDALAAHLQESGRWHDAVRVHQAAVQARRTQRDEAGTARALAHLGRTFWRTGDHPSALESATESLRIHEHLGDRAGAAAALDQIGLIHWTRSEYDVASGYYDQALTLWRSLGDHAGEASTLDHAGIVKWHQGRYNEAISYLQAALKLYETAGDARDGWMTLNNLGELELIFDRTHEALVYFRRVENVMEPSKQHQANLLNNFGVVYDKQGRFDEALAHYRDALAIYSEIGDRRGETDCLIHLGAHYVNGPSREGEGLLHLKKALRQARELREPFLEVEALLGVADAHRRASRPSAAYTAYDEALGLARSTGDANQEARALWGIGTVKSVMHGKVAARPFLERALQLFTALGVPAADAVRAQLQDDTDATSHA</sequence>
<dbReference type="InterPro" id="IPR002182">
    <property type="entry name" value="NB-ARC"/>
</dbReference>
<dbReference type="InterPro" id="IPR051677">
    <property type="entry name" value="AfsR-DnrI-RedD_regulator"/>
</dbReference>
<keyword evidence="2" id="KW-0805">Transcription regulation</keyword>
<keyword evidence="10" id="KW-1185">Reference proteome</keyword>
<dbReference type="InterPro" id="IPR016032">
    <property type="entry name" value="Sig_transdc_resp-reg_C-effctor"/>
</dbReference>
<accession>A0A3M2LUE0</accession>
<dbReference type="InterPro" id="IPR005158">
    <property type="entry name" value="BTAD"/>
</dbReference>
<feature type="region of interest" description="Disordered" evidence="6">
    <location>
        <begin position="1"/>
        <end position="25"/>
    </location>
</feature>
<evidence type="ECO:0000256" key="5">
    <source>
        <dbReference type="PROSITE-ProRule" id="PRU00339"/>
    </source>
</evidence>
<dbReference type="InterPro" id="IPR001867">
    <property type="entry name" value="OmpR/PhoB-type_DNA-bd"/>
</dbReference>
<dbReference type="Pfam" id="PF03704">
    <property type="entry name" value="BTAD"/>
    <property type="match status" value="1"/>
</dbReference>
<evidence type="ECO:0000313" key="9">
    <source>
        <dbReference type="EMBL" id="RMI41099.1"/>
    </source>
</evidence>
<dbReference type="InterPro" id="IPR019734">
    <property type="entry name" value="TPR_rpt"/>
</dbReference>
<dbReference type="Pfam" id="PF00931">
    <property type="entry name" value="NB-ARC"/>
    <property type="match status" value="1"/>
</dbReference>
<dbReference type="GO" id="GO:0043531">
    <property type="term" value="F:ADP binding"/>
    <property type="evidence" value="ECO:0007669"/>
    <property type="project" value="InterPro"/>
</dbReference>
<dbReference type="SMART" id="SM00028">
    <property type="entry name" value="TPR"/>
    <property type="match status" value="7"/>
</dbReference>
<dbReference type="Proteomes" id="UP000282674">
    <property type="component" value="Unassembled WGS sequence"/>
</dbReference>
<dbReference type="Gene3D" id="1.25.40.10">
    <property type="entry name" value="Tetratricopeptide repeat domain"/>
    <property type="match status" value="3"/>
</dbReference>
<dbReference type="GO" id="GO:0000160">
    <property type="term" value="P:phosphorelay signal transduction system"/>
    <property type="evidence" value="ECO:0007669"/>
    <property type="project" value="InterPro"/>
</dbReference>
<dbReference type="InterPro" id="IPR027417">
    <property type="entry name" value="P-loop_NTPase"/>
</dbReference>
<evidence type="ECO:0000256" key="3">
    <source>
        <dbReference type="ARBA" id="ARBA00023125"/>
    </source>
</evidence>
<dbReference type="InterPro" id="IPR036388">
    <property type="entry name" value="WH-like_DNA-bd_sf"/>
</dbReference>
<dbReference type="Pfam" id="PF00486">
    <property type="entry name" value="Trans_reg_C"/>
    <property type="match status" value="1"/>
</dbReference>
<dbReference type="EMBL" id="RFFG01000046">
    <property type="protein sequence ID" value="RMI41099.1"/>
    <property type="molecule type" value="Genomic_DNA"/>
</dbReference>
<feature type="domain" description="OmpR/PhoB-type" evidence="7">
    <location>
        <begin position="72"/>
        <end position="144"/>
    </location>
</feature>
<protein>
    <submittedName>
        <fullName evidence="9">Tetratricopeptide repeat protein</fullName>
    </submittedName>
</protein>
<dbReference type="PROSITE" id="PS50293">
    <property type="entry name" value="TPR_REGION"/>
    <property type="match status" value="1"/>
</dbReference>
<evidence type="ECO:0000259" key="7">
    <source>
        <dbReference type="SMART" id="SM00862"/>
    </source>
</evidence>
<dbReference type="SUPFAM" id="SSF52540">
    <property type="entry name" value="P-loop containing nucleoside triphosphate hydrolases"/>
    <property type="match status" value="1"/>
</dbReference>
<evidence type="ECO:0000313" key="10">
    <source>
        <dbReference type="Proteomes" id="UP000282674"/>
    </source>
</evidence>
<dbReference type="PRINTS" id="PR00364">
    <property type="entry name" value="DISEASERSIST"/>
</dbReference>
<evidence type="ECO:0000259" key="8">
    <source>
        <dbReference type="SMART" id="SM01043"/>
    </source>
</evidence>
<feature type="repeat" description="TPR" evidence="5">
    <location>
        <begin position="890"/>
        <end position="923"/>
    </location>
</feature>
<dbReference type="PROSITE" id="PS50005">
    <property type="entry name" value="TPR"/>
    <property type="match status" value="2"/>
</dbReference>
<evidence type="ECO:0000256" key="4">
    <source>
        <dbReference type="ARBA" id="ARBA00023163"/>
    </source>
</evidence>
<dbReference type="PANTHER" id="PTHR35807:SF1">
    <property type="entry name" value="TRANSCRIPTIONAL REGULATOR REDD"/>
    <property type="match status" value="1"/>
</dbReference>
<feature type="repeat" description="TPR" evidence="5">
    <location>
        <begin position="812"/>
        <end position="845"/>
    </location>
</feature>
<reference evidence="9 10" key="1">
    <citation type="submission" date="2018-10" db="EMBL/GenBank/DDBJ databases">
        <title>Isolation from soil.</title>
        <authorList>
            <person name="Hu J."/>
        </authorList>
    </citation>
    <scope>NUCLEOTIDE SEQUENCE [LARGE SCALE GENOMIC DNA]</scope>
    <source>
        <strain evidence="9 10">NEAU-Ht49</strain>
    </source>
</reference>
<dbReference type="GO" id="GO:0003677">
    <property type="term" value="F:DNA binding"/>
    <property type="evidence" value="ECO:0007669"/>
    <property type="project" value="UniProtKB-KW"/>
</dbReference>
<dbReference type="Pfam" id="PF13424">
    <property type="entry name" value="TPR_12"/>
    <property type="match status" value="3"/>
</dbReference>
<gene>
    <name evidence="9" type="ORF">EBO15_24330</name>
</gene>